<gene>
    <name evidence="1" type="ORF">SAMN02745189_00113</name>
</gene>
<evidence type="ECO:0000313" key="2">
    <source>
        <dbReference type="Proteomes" id="UP000184206"/>
    </source>
</evidence>
<reference evidence="1 2" key="1">
    <citation type="submission" date="2016-11" db="EMBL/GenBank/DDBJ databases">
        <authorList>
            <person name="Jaros S."/>
            <person name="Januszkiewicz K."/>
            <person name="Wedrychowicz H."/>
        </authorList>
    </citation>
    <scope>NUCLEOTIDE SEQUENCE [LARGE SCALE GENOMIC DNA]</scope>
    <source>
        <strain evidence="1 2">DSM 16010</strain>
    </source>
</reference>
<proteinExistence type="predicted"/>
<dbReference type="STRING" id="1123231.SAMN02745189_00113"/>
<dbReference type="Proteomes" id="UP000184206">
    <property type="component" value="Unassembled WGS sequence"/>
</dbReference>
<evidence type="ECO:0000313" key="1">
    <source>
        <dbReference type="EMBL" id="SHL40524.1"/>
    </source>
</evidence>
<dbReference type="OrthoDB" id="2390049at2"/>
<keyword evidence="2" id="KW-1185">Reference proteome</keyword>
<protein>
    <submittedName>
        <fullName evidence="1">Uncharacterized protein</fullName>
    </submittedName>
</protein>
<dbReference type="EMBL" id="FRCF01000002">
    <property type="protein sequence ID" value="SHL40524.1"/>
    <property type="molecule type" value="Genomic_DNA"/>
</dbReference>
<organism evidence="1 2">
    <name type="scientific">Lacicoccus alkaliphilus DSM 16010</name>
    <dbReference type="NCBI Taxonomy" id="1123231"/>
    <lineage>
        <taxon>Bacteria</taxon>
        <taxon>Bacillati</taxon>
        <taxon>Bacillota</taxon>
        <taxon>Bacilli</taxon>
        <taxon>Bacillales</taxon>
        <taxon>Salinicoccaceae</taxon>
        <taxon>Lacicoccus</taxon>
    </lineage>
</organism>
<dbReference type="RefSeq" id="WP_072707286.1">
    <property type="nucleotide sequence ID" value="NZ_FRCF01000002.1"/>
</dbReference>
<sequence>MDMLTFVLIISALALSGVMIQSLLVKRKSKVKIKVKDERVVEDTLDEEELYRFTVSNDSDQSVVLTAIRLFSEGGEVFDNKHHPGFKAPEREDGSVVDIDSKRIRDISHLLSENFLGTTVVQSGEEVTYSYYLDEPPDEIIITVRENEEMDIRLKVDFE</sequence>
<name>A0A1M7ACU8_9BACL</name>
<dbReference type="AlphaFoldDB" id="A0A1M7ACU8"/>
<accession>A0A1M7ACU8</accession>